<gene>
    <name evidence="1" type="ORF">CEXT_734361</name>
</gene>
<evidence type="ECO:0000313" key="1">
    <source>
        <dbReference type="EMBL" id="GIY14625.1"/>
    </source>
</evidence>
<dbReference type="EMBL" id="BPLR01007118">
    <property type="protein sequence ID" value="GIY14625.1"/>
    <property type="molecule type" value="Genomic_DNA"/>
</dbReference>
<name>A0AAV4QYR2_CAEEX</name>
<sequence>SVKEIRADLELVASEESRPLSTV</sequence>
<organism evidence="1 2">
    <name type="scientific">Caerostris extrusa</name>
    <name type="common">Bark spider</name>
    <name type="synonym">Caerostris bankana</name>
    <dbReference type="NCBI Taxonomy" id="172846"/>
    <lineage>
        <taxon>Eukaryota</taxon>
        <taxon>Metazoa</taxon>
        <taxon>Ecdysozoa</taxon>
        <taxon>Arthropoda</taxon>
        <taxon>Chelicerata</taxon>
        <taxon>Arachnida</taxon>
        <taxon>Araneae</taxon>
        <taxon>Araneomorphae</taxon>
        <taxon>Entelegynae</taxon>
        <taxon>Araneoidea</taxon>
        <taxon>Araneidae</taxon>
        <taxon>Caerostris</taxon>
    </lineage>
</organism>
<dbReference type="AlphaFoldDB" id="A0AAV4QYR2"/>
<accession>A0AAV4QYR2</accession>
<proteinExistence type="predicted"/>
<keyword evidence="2" id="KW-1185">Reference proteome</keyword>
<evidence type="ECO:0000313" key="2">
    <source>
        <dbReference type="Proteomes" id="UP001054945"/>
    </source>
</evidence>
<protein>
    <submittedName>
        <fullName evidence="1">Uncharacterized protein</fullName>
    </submittedName>
</protein>
<comment type="caution">
    <text evidence="1">The sequence shown here is derived from an EMBL/GenBank/DDBJ whole genome shotgun (WGS) entry which is preliminary data.</text>
</comment>
<dbReference type="Proteomes" id="UP001054945">
    <property type="component" value="Unassembled WGS sequence"/>
</dbReference>
<reference evidence="1 2" key="1">
    <citation type="submission" date="2021-06" db="EMBL/GenBank/DDBJ databases">
        <title>Caerostris extrusa draft genome.</title>
        <authorList>
            <person name="Kono N."/>
            <person name="Arakawa K."/>
        </authorList>
    </citation>
    <scope>NUCLEOTIDE SEQUENCE [LARGE SCALE GENOMIC DNA]</scope>
</reference>
<feature type="non-terminal residue" evidence="1">
    <location>
        <position position="1"/>
    </location>
</feature>